<dbReference type="InterPro" id="IPR011050">
    <property type="entry name" value="Pectin_lyase_fold/virulence"/>
</dbReference>
<gene>
    <name evidence="2" type="ORF">AS033_02940</name>
</gene>
<dbReference type="RefSeq" id="WP_023469018.1">
    <property type="nucleotide sequence ID" value="NZ_FMYN01000001.1"/>
</dbReference>
<dbReference type="AlphaFoldDB" id="A0A0V8GJC9"/>
<evidence type="ECO:0000313" key="2">
    <source>
        <dbReference type="EMBL" id="KSU50352.1"/>
    </source>
</evidence>
<dbReference type="Gene3D" id="2.160.20.10">
    <property type="entry name" value="Single-stranded right-handed beta-helix, Pectin lyase-like"/>
    <property type="match status" value="1"/>
</dbReference>
<keyword evidence="1" id="KW-0732">Signal</keyword>
<feature type="chain" id="PRO_5038791803" description="Right handed beta helix domain-containing protein" evidence="1">
    <location>
        <begin position="23"/>
        <end position="403"/>
    </location>
</feature>
<feature type="signal peptide" evidence="1">
    <location>
        <begin position="1"/>
        <end position="22"/>
    </location>
</feature>
<dbReference type="EMBL" id="LNQL01000001">
    <property type="protein sequence ID" value="KSU50352.1"/>
    <property type="molecule type" value="Genomic_DNA"/>
</dbReference>
<dbReference type="InterPro" id="IPR006626">
    <property type="entry name" value="PbH1"/>
</dbReference>
<dbReference type="InterPro" id="IPR012334">
    <property type="entry name" value="Pectin_lyas_fold"/>
</dbReference>
<proteinExistence type="predicted"/>
<name>A0A0V8GJC9_9BACL</name>
<accession>A0A0V8GJC9</accession>
<evidence type="ECO:0000313" key="3">
    <source>
        <dbReference type="Proteomes" id="UP000053797"/>
    </source>
</evidence>
<organism evidence="2 3">
    <name type="scientific">Exiguobacterium indicum</name>
    <dbReference type="NCBI Taxonomy" id="296995"/>
    <lineage>
        <taxon>Bacteria</taxon>
        <taxon>Bacillati</taxon>
        <taxon>Bacillota</taxon>
        <taxon>Bacilli</taxon>
        <taxon>Bacillales</taxon>
        <taxon>Bacillales Family XII. Incertae Sedis</taxon>
        <taxon>Exiguobacterium</taxon>
    </lineage>
</organism>
<dbReference type="Proteomes" id="UP000053797">
    <property type="component" value="Unassembled WGS sequence"/>
</dbReference>
<protein>
    <recommendedName>
        <fullName evidence="4">Right handed beta helix domain-containing protein</fullName>
    </recommendedName>
</protein>
<sequence length="403" mass="45053">MTLKRTLTITLAASLLFIGTSAEQPKAATTKKTYRITPKTEAIDPLIRKYTTYNAKTRNHYTMRSYLERLEKEGGGTLVLTKGTYLSPLRVGIPSNTTVILEDGVIIKKTSETGTSKISATTSVFDLVAPSVLRLNKKMSKYNGTKNARIIGKGNAQIDLNGFSRGSAFAIAHNQNLYIGGITVRNQKGSHAMELDATKNATIENMKFVDATMIANTGPNESINLDTPDPITKGFPWKWSAQDGTPNSDITIRNNVFSNINVAIGTHQYTENRLHTNIRIENNLIEKTKDYAISMMNWKNPTVINNTIRDVHRADGKAMTILGRGIIGGTIRYNTFENADRAIQMQPFQSDGYAPIYNSFTETEKQYMQQNTAKDVQLNRIVLFTKLNEYTYATAERYDFVPY</sequence>
<dbReference type="SMART" id="SM00710">
    <property type="entry name" value="PbH1"/>
    <property type="match status" value="4"/>
</dbReference>
<evidence type="ECO:0008006" key="4">
    <source>
        <dbReference type="Google" id="ProtNLM"/>
    </source>
</evidence>
<reference evidence="2 3" key="1">
    <citation type="journal article" date="2015" name="Int. J. Syst. Evol. Microbiol.">
        <title>Exiguobacterium enclense sp. nov., isolated from sediment.</title>
        <authorList>
            <person name="Dastager S.G."/>
            <person name="Mawlankar R."/>
            <person name="Sonalkar V.V."/>
            <person name="Thorat M.N."/>
            <person name="Mual P."/>
            <person name="Verma A."/>
            <person name="Krishnamurthi S."/>
            <person name="Tang S.K."/>
            <person name="Li W.J."/>
        </authorList>
    </citation>
    <scope>NUCLEOTIDE SEQUENCE [LARGE SCALE GENOMIC DNA]</scope>
    <source>
        <strain evidence="2 3">NIO-1109</strain>
    </source>
</reference>
<evidence type="ECO:0000256" key="1">
    <source>
        <dbReference type="SAM" id="SignalP"/>
    </source>
</evidence>
<comment type="caution">
    <text evidence="2">The sequence shown here is derived from an EMBL/GenBank/DDBJ whole genome shotgun (WGS) entry which is preliminary data.</text>
</comment>
<dbReference type="SUPFAM" id="SSF51126">
    <property type="entry name" value="Pectin lyase-like"/>
    <property type="match status" value="1"/>
</dbReference>